<reference evidence="1 2" key="1">
    <citation type="journal article" date="2024" name="G3 (Bethesda)">
        <title>Genome assembly of Hibiscus sabdariffa L. provides insights into metabolisms of medicinal natural products.</title>
        <authorList>
            <person name="Kim T."/>
        </authorList>
    </citation>
    <scope>NUCLEOTIDE SEQUENCE [LARGE SCALE GENOMIC DNA]</scope>
    <source>
        <strain evidence="1">TK-2024</strain>
        <tissue evidence="1">Old leaves</tissue>
    </source>
</reference>
<evidence type="ECO:0000313" key="2">
    <source>
        <dbReference type="Proteomes" id="UP001396334"/>
    </source>
</evidence>
<organism evidence="1 2">
    <name type="scientific">Hibiscus sabdariffa</name>
    <name type="common">roselle</name>
    <dbReference type="NCBI Taxonomy" id="183260"/>
    <lineage>
        <taxon>Eukaryota</taxon>
        <taxon>Viridiplantae</taxon>
        <taxon>Streptophyta</taxon>
        <taxon>Embryophyta</taxon>
        <taxon>Tracheophyta</taxon>
        <taxon>Spermatophyta</taxon>
        <taxon>Magnoliopsida</taxon>
        <taxon>eudicotyledons</taxon>
        <taxon>Gunneridae</taxon>
        <taxon>Pentapetalae</taxon>
        <taxon>rosids</taxon>
        <taxon>malvids</taxon>
        <taxon>Malvales</taxon>
        <taxon>Malvaceae</taxon>
        <taxon>Malvoideae</taxon>
        <taxon>Hibiscus</taxon>
    </lineage>
</organism>
<dbReference type="Proteomes" id="UP001396334">
    <property type="component" value="Unassembled WGS sequence"/>
</dbReference>
<keyword evidence="2" id="KW-1185">Reference proteome</keyword>
<evidence type="ECO:0000313" key="1">
    <source>
        <dbReference type="EMBL" id="KAK9044522.1"/>
    </source>
</evidence>
<accession>A0ABR2U4H4</accession>
<name>A0ABR2U4H4_9ROSI</name>
<comment type="caution">
    <text evidence="1">The sequence shown here is derived from an EMBL/GenBank/DDBJ whole genome shotgun (WGS) entry which is preliminary data.</text>
</comment>
<sequence>MRTLVLGKEEVSQVSISKKERWLDVEKDITFWWVFQVYLCRQSRNGYKTYQLAEGYVPCSNVMRDKSSPMVVRRIWPNYSEGTRRSRATG</sequence>
<proteinExistence type="predicted"/>
<gene>
    <name evidence="1" type="ORF">V6N11_058422</name>
</gene>
<protein>
    <submittedName>
        <fullName evidence="1">Uncharacterized protein</fullName>
    </submittedName>
</protein>
<dbReference type="EMBL" id="JBBPBN010000002">
    <property type="protein sequence ID" value="KAK9044522.1"/>
    <property type="molecule type" value="Genomic_DNA"/>
</dbReference>